<sequence>MSHPISTMPYPDRFHVAARHVQPQLEANSSLSNEIKLALYALHQQATLGPCTQPKPWGWNAANNARWQAWKELGDLSQMEAMRLYVRTLDEEAPGWHADLSEDDLRADGVAEGAGLNGEAESSSSGPVAKTRSVAEVVVEGSWVSPFIASSRRPPPRYEHAVALLGSKMVVLGGCFSGRYLCDAWALDLETLGWSPIAPSERERALPPLAGLAAVAYGAGVVLDIASGCWTELETSWAPEKAEADDDDEEESDARPLPAPRGGHTAVLIGGSLWLFGGEDVSRRPLNELLVLDLASRTWRAPATTGSAPPPRTAHVAAVWRERYMLVFGGGSVAHCFDDLYVLDTLTLRWSRPATEGPAPPPRAGHAGAILGASWYVIGGGNNAAGCNDMYSLDVSALGARSDPDAEDAVALTWSLVGRTPPESAVASEGLSLLPVPMAGCLVAFGGYNGRYNAAVHVYRPEGYVVVKGHGGGGAAALESAASIPAARAGASDPPPPAAAAAASQELAASRREALVSRESASQELAVTRRQLAAELEAERGRAIKLEVEGAELRAELSRRAETPQQQEAKPRSLWGFISGADANGPDADRA</sequence>
<keyword evidence="2" id="KW-0880">Kelch repeat</keyword>
<dbReference type="GO" id="GO:0000062">
    <property type="term" value="F:fatty-acyl-CoA binding"/>
    <property type="evidence" value="ECO:0007669"/>
    <property type="project" value="InterPro"/>
</dbReference>
<dbReference type="InterPro" id="IPR014352">
    <property type="entry name" value="FERM/acyl-CoA-bd_prot_sf"/>
</dbReference>
<dbReference type="PROSITE" id="PS51228">
    <property type="entry name" value="ACB_2"/>
    <property type="match status" value="1"/>
</dbReference>
<protein>
    <recommendedName>
        <fullName evidence="6">ACB domain-containing protein</fullName>
    </recommendedName>
</protein>
<proteinExistence type="inferred from homology"/>
<evidence type="ECO:0000313" key="7">
    <source>
        <dbReference type="EMBL" id="KAK2079446.1"/>
    </source>
</evidence>
<dbReference type="EMBL" id="JASFZW010000003">
    <property type="protein sequence ID" value="KAK2079446.1"/>
    <property type="molecule type" value="Genomic_DNA"/>
</dbReference>
<dbReference type="SUPFAM" id="SSF117281">
    <property type="entry name" value="Kelch motif"/>
    <property type="match status" value="2"/>
</dbReference>
<dbReference type="InterPro" id="IPR006652">
    <property type="entry name" value="Kelch_1"/>
</dbReference>
<keyword evidence="8" id="KW-1185">Reference proteome</keyword>
<dbReference type="AlphaFoldDB" id="A0AAD9IJ99"/>
<accession>A0AAD9IJ99</accession>
<evidence type="ECO:0000256" key="5">
    <source>
        <dbReference type="SAM" id="MobiDB-lite"/>
    </source>
</evidence>
<organism evidence="7 8">
    <name type="scientific">Prototheca wickerhamii</name>
    <dbReference type="NCBI Taxonomy" id="3111"/>
    <lineage>
        <taxon>Eukaryota</taxon>
        <taxon>Viridiplantae</taxon>
        <taxon>Chlorophyta</taxon>
        <taxon>core chlorophytes</taxon>
        <taxon>Trebouxiophyceae</taxon>
        <taxon>Chlorellales</taxon>
        <taxon>Chlorellaceae</taxon>
        <taxon>Prototheca</taxon>
    </lineage>
</organism>
<dbReference type="InterPro" id="IPR000582">
    <property type="entry name" value="Acyl-CoA-binding_protein"/>
</dbReference>
<feature type="region of interest" description="Disordered" evidence="5">
    <location>
        <begin position="556"/>
        <end position="591"/>
    </location>
</feature>
<feature type="region of interest" description="Disordered" evidence="5">
    <location>
        <begin position="237"/>
        <end position="262"/>
    </location>
</feature>
<comment type="similarity">
    <text evidence="1">Belongs to the ACBP family.</text>
</comment>
<dbReference type="Pfam" id="PF01344">
    <property type="entry name" value="Kelch_1"/>
    <property type="match status" value="1"/>
</dbReference>
<dbReference type="Proteomes" id="UP001255856">
    <property type="component" value="Unassembled WGS sequence"/>
</dbReference>
<dbReference type="Gene3D" id="2.120.10.80">
    <property type="entry name" value="Kelch-type beta propeller"/>
    <property type="match status" value="2"/>
</dbReference>
<keyword evidence="3" id="KW-0677">Repeat</keyword>
<evidence type="ECO:0000256" key="1">
    <source>
        <dbReference type="ARBA" id="ARBA00005567"/>
    </source>
</evidence>
<evidence type="ECO:0000259" key="6">
    <source>
        <dbReference type="PROSITE" id="PS51228"/>
    </source>
</evidence>
<dbReference type="Pfam" id="PF24681">
    <property type="entry name" value="Kelch_KLHDC2_KLHL20_DRC7"/>
    <property type="match status" value="1"/>
</dbReference>
<evidence type="ECO:0000313" key="8">
    <source>
        <dbReference type="Proteomes" id="UP001255856"/>
    </source>
</evidence>
<evidence type="ECO:0000256" key="4">
    <source>
        <dbReference type="ARBA" id="ARBA00023121"/>
    </source>
</evidence>
<reference evidence="7" key="1">
    <citation type="submission" date="2021-01" db="EMBL/GenBank/DDBJ databases">
        <authorList>
            <person name="Eckstrom K.M.E."/>
        </authorList>
    </citation>
    <scope>NUCLEOTIDE SEQUENCE</scope>
    <source>
        <strain evidence="7">UVCC 0001</strain>
    </source>
</reference>
<keyword evidence="4" id="KW-0446">Lipid-binding</keyword>
<evidence type="ECO:0000256" key="3">
    <source>
        <dbReference type="ARBA" id="ARBA00022737"/>
    </source>
</evidence>
<gene>
    <name evidence="7" type="ORF">QBZ16_003138</name>
</gene>
<feature type="compositionally biased region" description="Acidic residues" evidence="5">
    <location>
        <begin position="243"/>
        <end position="252"/>
    </location>
</feature>
<dbReference type="Gene3D" id="1.20.80.10">
    <property type="match status" value="1"/>
</dbReference>
<dbReference type="InterPro" id="IPR015915">
    <property type="entry name" value="Kelch-typ_b-propeller"/>
</dbReference>
<dbReference type="SUPFAM" id="SSF47027">
    <property type="entry name" value="Acyl-CoA binding protein"/>
    <property type="match status" value="1"/>
</dbReference>
<dbReference type="Pfam" id="PF00887">
    <property type="entry name" value="ACBP"/>
    <property type="match status" value="1"/>
</dbReference>
<evidence type="ECO:0000256" key="2">
    <source>
        <dbReference type="ARBA" id="ARBA00022441"/>
    </source>
</evidence>
<dbReference type="InterPro" id="IPR035984">
    <property type="entry name" value="Acyl-CoA-binding_sf"/>
</dbReference>
<dbReference type="PANTHER" id="PTHR46093">
    <property type="entry name" value="ACYL-COA-BINDING DOMAIN-CONTAINING PROTEIN 5"/>
    <property type="match status" value="1"/>
</dbReference>
<feature type="domain" description="ACB" evidence="6">
    <location>
        <begin position="10"/>
        <end position="98"/>
    </location>
</feature>
<name>A0AAD9IJ99_PROWI</name>
<dbReference type="PANTHER" id="PTHR46093:SF3">
    <property type="entry name" value="ACYL-COA-BINDING DOMAIN-CONTAINING PROTEIN 4"/>
    <property type="match status" value="1"/>
</dbReference>
<comment type="caution">
    <text evidence="7">The sequence shown here is derived from an EMBL/GenBank/DDBJ whole genome shotgun (WGS) entry which is preliminary data.</text>
</comment>